<dbReference type="InterPro" id="IPR027417">
    <property type="entry name" value="P-loop_NTPase"/>
</dbReference>
<dbReference type="SMART" id="SM00382">
    <property type="entry name" value="AAA"/>
    <property type="match status" value="1"/>
</dbReference>
<reference evidence="7" key="1">
    <citation type="journal article" date="2014" name="Int. J. Syst. Evol. Microbiol.">
        <title>Complete genome sequence of Corynebacterium casei LMG S-19264T (=DSM 44701T), isolated from a smear-ripened cheese.</title>
        <authorList>
            <consortium name="US DOE Joint Genome Institute (JGI-PGF)"/>
            <person name="Walter F."/>
            <person name="Albersmeier A."/>
            <person name="Kalinowski J."/>
            <person name="Ruckert C."/>
        </authorList>
    </citation>
    <scope>NUCLEOTIDE SEQUENCE</scope>
    <source>
        <strain evidence="7">CGMCC 1.15493</strain>
    </source>
</reference>
<evidence type="ECO:0000256" key="4">
    <source>
        <dbReference type="ARBA" id="ARBA00022741"/>
    </source>
</evidence>
<dbReference type="InterPro" id="IPR050319">
    <property type="entry name" value="ABC_transp_ATP-bind"/>
</dbReference>
<dbReference type="GO" id="GO:0015833">
    <property type="term" value="P:peptide transport"/>
    <property type="evidence" value="ECO:0007669"/>
    <property type="project" value="InterPro"/>
</dbReference>
<keyword evidence="4" id="KW-0547">Nucleotide-binding</keyword>
<dbReference type="GO" id="GO:0055085">
    <property type="term" value="P:transmembrane transport"/>
    <property type="evidence" value="ECO:0007669"/>
    <property type="project" value="UniProtKB-ARBA"/>
</dbReference>
<keyword evidence="5 7" id="KW-0067">ATP-binding</keyword>
<dbReference type="GO" id="GO:0016887">
    <property type="term" value="F:ATP hydrolysis activity"/>
    <property type="evidence" value="ECO:0007669"/>
    <property type="project" value="InterPro"/>
</dbReference>
<dbReference type="Proteomes" id="UP000613160">
    <property type="component" value="Unassembled WGS sequence"/>
</dbReference>
<dbReference type="Pfam" id="PF08352">
    <property type="entry name" value="oligo_HPY"/>
    <property type="match status" value="1"/>
</dbReference>
<dbReference type="PROSITE" id="PS50893">
    <property type="entry name" value="ABC_TRANSPORTER_2"/>
    <property type="match status" value="1"/>
</dbReference>
<evidence type="ECO:0000256" key="3">
    <source>
        <dbReference type="ARBA" id="ARBA00022448"/>
    </source>
</evidence>
<dbReference type="InterPro" id="IPR003593">
    <property type="entry name" value="AAA+_ATPase"/>
</dbReference>
<evidence type="ECO:0000313" key="7">
    <source>
        <dbReference type="EMBL" id="GGD17891.1"/>
    </source>
</evidence>
<dbReference type="EMBL" id="BMJJ01000004">
    <property type="protein sequence ID" value="GGD17891.1"/>
    <property type="molecule type" value="Genomic_DNA"/>
</dbReference>
<dbReference type="PANTHER" id="PTHR43776">
    <property type="entry name" value="TRANSPORT ATP-BINDING PROTEIN"/>
    <property type="match status" value="1"/>
</dbReference>
<comment type="caution">
    <text evidence="7">The sequence shown here is derived from an EMBL/GenBank/DDBJ whole genome shotgun (WGS) entry which is preliminary data.</text>
</comment>
<dbReference type="GO" id="GO:0005886">
    <property type="term" value="C:plasma membrane"/>
    <property type="evidence" value="ECO:0007669"/>
    <property type="project" value="UniProtKB-SubCell"/>
</dbReference>
<organism evidence="7 8">
    <name type="scientific">Aureimonas glaciei</name>
    <dbReference type="NCBI Taxonomy" id="1776957"/>
    <lineage>
        <taxon>Bacteria</taxon>
        <taxon>Pseudomonadati</taxon>
        <taxon>Pseudomonadota</taxon>
        <taxon>Alphaproteobacteria</taxon>
        <taxon>Hyphomicrobiales</taxon>
        <taxon>Aurantimonadaceae</taxon>
        <taxon>Aureimonas</taxon>
    </lineage>
</organism>
<dbReference type="Pfam" id="PF00005">
    <property type="entry name" value="ABC_tran"/>
    <property type="match status" value="1"/>
</dbReference>
<evidence type="ECO:0000256" key="5">
    <source>
        <dbReference type="ARBA" id="ARBA00022840"/>
    </source>
</evidence>
<sequence length="360" mass="38678">MANPDAPTTAAVVSADALHMHFSQRSRFLGRVTGNPVRAVDGVSFSVAKGKCFAIVGESGSGKSTLARLLVGLLKPTEGDVTIAGHVLSGVSESAMRGMRRRVQLVLQDPRASLDPRMRVEAVLEEALIVHGLGRTADERRQRIMRVVRQVGLDAQHLDRFANELSGGQRQRVAIARAIIVEPEILVLDEPVSALDVSVQAQVVNLLMDLQEQLGLTYVVITHDLALVGHMADAVGVMYLGAFVENGPVSAVVADPRHPYTASLLSVVATSDPKVERQRAITILEGQIPSPRDMPAGCTFHTRCPLAKRIAAESDGGVLPHRCLTEKPAPRPFAGRTITCHFAERLHEPQPATVASTIPL</sequence>
<evidence type="ECO:0000313" key="8">
    <source>
        <dbReference type="Proteomes" id="UP000613160"/>
    </source>
</evidence>
<gene>
    <name evidence="7" type="ORF">GCM10011335_20850</name>
</gene>
<dbReference type="InterPro" id="IPR013563">
    <property type="entry name" value="Oligopep_ABC_C"/>
</dbReference>
<dbReference type="RefSeq" id="WP_188850537.1">
    <property type="nucleotide sequence ID" value="NZ_BMJJ01000004.1"/>
</dbReference>
<comment type="similarity">
    <text evidence="2">Belongs to the ABC transporter superfamily.</text>
</comment>
<keyword evidence="3" id="KW-0813">Transport</keyword>
<proteinExistence type="inferred from homology"/>
<reference evidence="7" key="2">
    <citation type="submission" date="2020-09" db="EMBL/GenBank/DDBJ databases">
        <authorList>
            <person name="Sun Q."/>
            <person name="Zhou Y."/>
        </authorList>
    </citation>
    <scope>NUCLEOTIDE SEQUENCE</scope>
    <source>
        <strain evidence="7">CGMCC 1.15493</strain>
    </source>
</reference>
<dbReference type="InterPro" id="IPR003439">
    <property type="entry name" value="ABC_transporter-like_ATP-bd"/>
</dbReference>
<dbReference type="SUPFAM" id="SSF52540">
    <property type="entry name" value="P-loop containing nucleoside triphosphate hydrolases"/>
    <property type="match status" value="1"/>
</dbReference>
<dbReference type="InterPro" id="IPR017871">
    <property type="entry name" value="ABC_transporter-like_CS"/>
</dbReference>
<evidence type="ECO:0000256" key="2">
    <source>
        <dbReference type="ARBA" id="ARBA00005417"/>
    </source>
</evidence>
<dbReference type="GO" id="GO:0005524">
    <property type="term" value="F:ATP binding"/>
    <property type="evidence" value="ECO:0007669"/>
    <property type="project" value="UniProtKB-KW"/>
</dbReference>
<dbReference type="PROSITE" id="PS00211">
    <property type="entry name" value="ABC_TRANSPORTER_1"/>
    <property type="match status" value="1"/>
</dbReference>
<evidence type="ECO:0000259" key="6">
    <source>
        <dbReference type="PROSITE" id="PS50893"/>
    </source>
</evidence>
<feature type="domain" description="ABC transporter" evidence="6">
    <location>
        <begin position="20"/>
        <end position="265"/>
    </location>
</feature>
<name>A0A916XWC3_9HYPH</name>
<dbReference type="CDD" id="cd03257">
    <property type="entry name" value="ABC_NikE_OppD_transporters"/>
    <property type="match status" value="1"/>
</dbReference>
<accession>A0A916XWC3</accession>
<dbReference type="AlphaFoldDB" id="A0A916XWC3"/>
<comment type="subcellular location">
    <subcellularLocation>
        <location evidence="1">Cell inner membrane</location>
        <topology evidence="1">Peripheral membrane protein</topology>
    </subcellularLocation>
</comment>
<keyword evidence="8" id="KW-1185">Reference proteome</keyword>
<evidence type="ECO:0000256" key="1">
    <source>
        <dbReference type="ARBA" id="ARBA00004417"/>
    </source>
</evidence>
<dbReference type="NCBIfam" id="TIGR01727">
    <property type="entry name" value="oligo_HPY"/>
    <property type="match status" value="1"/>
</dbReference>
<dbReference type="Gene3D" id="3.40.50.300">
    <property type="entry name" value="P-loop containing nucleotide triphosphate hydrolases"/>
    <property type="match status" value="1"/>
</dbReference>
<dbReference type="FunFam" id="3.40.50.300:FF:000016">
    <property type="entry name" value="Oligopeptide ABC transporter ATP-binding component"/>
    <property type="match status" value="1"/>
</dbReference>
<dbReference type="PANTHER" id="PTHR43776:SF7">
    <property type="entry name" value="D,D-DIPEPTIDE TRANSPORT ATP-BINDING PROTEIN DDPF-RELATED"/>
    <property type="match status" value="1"/>
</dbReference>
<protein>
    <submittedName>
        <fullName evidence="7">Peptide ABC transporter ATP-binding protein</fullName>
    </submittedName>
</protein>